<evidence type="ECO:0000313" key="3">
    <source>
        <dbReference type="EMBL" id="CAH7666653.1"/>
    </source>
</evidence>
<dbReference type="InterPro" id="IPR027417">
    <property type="entry name" value="P-loop_NTPase"/>
</dbReference>
<dbReference type="GO" id="GO:0016787">
    <property type="term" value="F:hydrolase activity"/>
    <property type="evidence" value="ECO:0007669"/>
    <property type="project" value="UniProtKB-KW"/>
</dbReference>
<gene>
    <name evidence="3" type="ORF">PPACK8108_LOCUS1002</name>
</gene>
<protein>
    <submittedName>
        <fullName evidence="3">P-loop containing nucleoside triphosphate hydrolase protein</fullName>
    </submittedName>
</protein>
<dbReference type="GO" id="GO:0000400">
    <property type="term" value="F:four-way junction DNA binding"/>
    <property type="evidence" value="ECO:0007669"/>
    <property type="project" value="TreeGrafter"/>
</dbReference>
<dbReference type="GO" id="GO:0000722">
    <property type="term" value="P:telomere maintenance via recombination"/>
    <property type="evidence" value="ECO:0007669"/>
    <property type="project" value="TreeGrafter"/>
</dbReference>
<comment type="caution">
    <text evidence="3">The sequence shown here is derived from an EMBL/GenBank/DDBJ whole genome shotgun (WGS) entry which is preliminary data.</text>
</comment>
<dbReference type="GO" id="GO:0061982">
    <property type="term" value="P:meiosis I cell cycle process"/>
    <property type="evidence" value="ECO:0007669"/>
    <property type="project" value="UniProtKB-ARBA"/>
</dbReference>
<feature type="region of interest" description="Disordered" evidence="1">
    <location>
        <begin position="385"/>
        <end position="458"/>
    </location>
</feature>
<dbReference type="PROSITE" id="PS50162">
    <property type="entry name" value="RECA_2"/>
    <property type="match status" value="1"/>
</dbReference>
<reference evidence="3" key="1">
    <citation type="submission" date="2022-06" db="EMBL/GenBank/DDBJ databases">
        <authorList>
            <consortium name="SYNGENTA / RWTH Aachen University"/>
        </authorList>
    </citation>
    <scope>NUCLEOTIDE SEQUENCE</scope>
</reference>
<dbReference type="SUPFAM" id="SSF52540">
    <property type="entry name" value="P-loop containing nucleoside triphosphate hydrolases"/>
    <property type="match status" value="1"/>
</dbReference>
<keyword evidence="4" id="KW-1185">Reference proteome</keyword>
<feature type="compositionally biased region" description="Basic and acidic residues" evidence="1">
    <location>
        <begin position="310"/>
        <end position="320"/>
    </location>
</feature>
<dbReference type="GO" id="GO:0090656">
    <property type="term" value="P:t-circle formation"/>
    <property type="evidence" value="ECO:0007669"/>
    <property type="project" value="TreeGrafter"/>
</dbReference>
<dbReference type="GO" id="GO:0005657">
    <property type="term" value="C:replication fork"/>
    <property type="evidence" value="ECO:0007669"/>
    <property type="project" value="TreeGrafter"/>
</dbReference>
<organism evidence="3 4">
    <name type="scientific">Phakopsora pachyrhizi</name>
    <name type="common">Asian soybean rust disease fungus</name>
    <dbReference type="NCBI Taxonomy" id="170000"/>
    <lineage>
        <taxon>Eukaryota</taxon>
        <taxon>Fungi</taxon>
        <taxon>Dikarya</taxon>
        <taxon>Basidiomycota</taxon>
        <taxon>Pucciniomycotina</taxon>
        <taxon>Pucciniomycetes</taxon>
        <taxon>Pucciniales</taxon>
        <taxon>Phakopsoraceae</taxon>
        <taxon>Phakopsora</taxon>
    </lineage>
</organism>
<dbReference type="Proteomes" id="UP001153365">
    <property type="component" value="Unassembled WGS sequence"/>
</dbReference>
<dbReference type="AlphaFoldDB" id="A0AAV0AEU9"/>
<accession>A0AAV0AEU9</accession>
<sequence length="575" mass="64808">MRLSEEPSHSLHVHSETLSSVSRSLIRSSPSIQLLEFGFTTASELILIRPDHLRLRTGLNQSSINLIYDTLSEFVSPKPIRVSELIRQKRSRRSTISLGSSELDRLFGLPKDILDNQDLSDDYNYEGDRGIPTGVLTELSGESGMGKTCLSIQVSLTVQLPFECGGLRGGCIYLSTEGSFPTNRMFQIASSISKRFESYKSCNDPGPTNGSQRNDDDDDDDDDDEGLFGVEELMKNVHLLHVHDSVTLIHTINYTIPGFLKNLNDRHSSERSPGATSLRGRFLPIRLIVLDSIAAIFRSNTVPDSSPYLKNKEPLRDNKSGQKGFSAGVSKKRMTDRASELNQVSDGLKYLANRFSLAVLVVNQVSDTIIRPEEAFEERRRDYLKEQEQRGEINRFNSSSTEDRKMHDDDQIATKDSSENRKRLRPSIEDDDSRSVREQIENPSKSRRRSESGGNLSPLMYNRQACHFTGRSITNPSKEASLGIVWSNCINQRVMLIRTDRKVEKDYDKVAENSGVETKSKRNVFRVNQARIVFSPFYKTLKHHPKHHHSIDQGFMGVEGAVDYFIDSDGIVGLS</sequence>
<dbReference type="PANTHER" id="PTHR46487:SF1">
    <property type="entry name" value="DNA REPAIR PROTEIN XRCC3"/>
    <property type="match status" value="1"/>
</dbReference>
<name>A0AAV0AEU9_PHAPC</name>
<evidence type="ECO:0000313" key="4">
    <source>
        <dbReference type="Proteomes" id="UP001153365"/>
    </source>
</evidence>
<dbReference type="GO" id="GO:0140664">
    <property type="term" value="F:ATP-dependent DNA damage sensor activity"/>
    <property type="evidence" value="ECO:0007669"/>
    <property type="project" value="InterPro"/>
</dbReference>
<dbReference type="PANTHER" id="PTHR46487">
    <property type="entry name" value="DNA REPAIR PROTEIN XRCC3"/>
    <property type="match status" value="1"/>
</dbReference>
<dbReference type="GO" id="GO:0071140">
    <property type="term" value="P:resolution of mitotic recombination intermediates"/>
    <property type="evidence" value="ECO:0007669"/>
    <property type="project" value="TreeGrafter"/>
</dbReference>
<dbReference type="Gene3D" id="3.40.50.300">
    <property type="entry name" value="P-loop containing nucleotide triphosphate hydrolases"/>
    <property type="match status" value="1"/>
</dbReference>
<dbReference type="GO" id="GO:0005524">
    <property type="term" value="F:ATP binding"/>
    <property type="evidence" value="ECO:0007669"/>
    <property type="project" value="InterPro"/>
</dbReference>
<feature type="domain" description="RecA family profile 1" evidence="2">
    <location>
        <begin position="92"/>
        <end position="365"/>
    </location>
</feature>
<evidence type="ECO:0000259" key="2">
    <source>
        <dbReference type="PROSITE" id="PS50162"/>
    </source>
</evidence>
<dbReference type="InterPro" id="IPR013632">
    <property type="entry name" value="Rad51_C"/>
</dbReference>
<feature type="region of interest" description="Disordered" evidence="1">
    <location>
        <begin position="199"/>
        <end position="226"/>
    </location>
</feature>
<evidence type="ECO:0000256" key="1">
    <source>
        <dbReference type="SAM" id="MobiDB-lite"/>
    </source>
</evidence>
<dbReference type="GO" id="GO:0033065">
    <property type="term" value="C:Rad51C-XRCC3 complex"/>
    <property type="evidence" value="ECO:0007669"/>
    <property type="project" value="TreeGrafter"/>
</dbReference>
<dbReference type="Pfam" id="PF08423">
    <property type="entry name" value="Rad51"/>
    <property type="match status" value="1"/>
</dbReference>
<feature type="compositionally biased region" description="Basic and acidic residues" evidence="1">
    <location>
        <begin position="401"/>
        <end position="421"/>
    </location>
</feature>
<keyword evidence="3" id="KW-0378">Hydrolase</keyword>
<dbReference type="InterPro" id="IPR020588">
    <property type="entry name" value="RecA_ATP-bd"/>
</dbReference>
<feature type="compositionally biased region" description="Acidic residues" evidence="1">
    <location>
        <begin position="215"/>
        <end position="226"/>
    </location>
</feature>
<feature type="region of interest" description="Disordered" evidence="1">
    <location>
        <begin position="306"/>
        <end position="338"/>
    </location>
</feature>
<dbReference type="GO" id="GO:0045003">
    <property type="term" value="P:double-strand break repair via synthesis-dependent strand annealing"/>
    <property type="evidence" value="ECO:0007669"/>
    <property type="project" value="TreeGrafter"/>
</dbReference>
<dbReference type="EMBL" id="CALTRL010000143">
    <property type="protein sequence ID" value="CAH7666653.1"/>
    <property type="molecule type" value="Genomic_DNA"/>
</dbReference>
<proteinExistence type="predicted"/>